<dbReference type="Proteomes" id="UP001148662">
    <property type="component" value="Unassembled WGS sequence"/>
</dbReference>
<evidence type="ECO:0000313" key="2">
    <source>
        <dbReference type="Proteomes" id="UP001148662"/>
    </source>
</evidence>
<keyword evidence="2" id="KW-1185">Reference proteome</keyword>
<sequence length="643" mass="70847">MLHLSPKIWRPPRRALGIRGLKTAGITEQAYPVPLDAKLRARARIAQVDAEKGVSPFLVDTFQRQHNYLRISLTERCNLRCFYCMPSEGVELSPNGNILTDDEVVRLAGLFVKNGVKKIRLTGGEPTVRKGLVDIVARLNELRQHGLESIGMTTNGIVLHRRLPDLVANGLTHLNISLDTLDPFKFEIMTRRMGHDAVLRAIDTALSSSLSSVKLNVVVIKGLNDAEVLDFVAMTKNKALSVRFIEFMPFTGNKWDKDKMVPSSELLARIVSRYPAVMKAPDELNDTARNYVIPGHLQSTATDSRWTNQSEQLNRDIWFSGRLMKRNKVCLFDPKEISLRDPMRLGATDSQLLQTIGRAVQGKREKHAGMEDIDTVTNRPMILIGASLRPGLLRTGRARVQGLPPYVVDSSRSTRTQRCYNSTHGAASDSRARLTHIDSSGRPSMVDVSPKEPTKRTASARGRVYIPKIAYDLITGPRDPHSAGSPSSASSSSAKLDKATAKTRSKGDVLTVAQLAAIMASKRTSDLIPLCHPLQLSHVHVELAPDASRAVSRSPSQLSEDVSDAERSEKLEVASVHDPERPQYSIVCTATVTCEGKTGVEMEALTAVSVGLLTVWDMLKAVAGKEMIIGDIVVLEKRGREEW</sequence>
<organism evidence="1 2">
    <name type="scientific">Phlebia brevispora</name>
    <dbReference type="NCBI Taxonomy" id="194682"/>
    <lineage>
        <taxon>Eukaryota</taxon>
        <taxon>Fungi</taxon>
        <taxon>Dikarya</taxon>
        <taxon>Basidiomycota</taxon>
        <taxon>Agaricomycotina</taxon>
        <taxon>Agaricomycetes</taxon>
        <taxon>Polyporales</taxon>
        <taxon>Meruliaceae</taxon>
        <taxon>Phlebia</taxon>
    </lineage>
</organism>
<comment type="caution">
    <text evidence="1">The sequence shown here is derived from an EMBL/GenBank/DDBJ whole genome shotgun (WGS) entry which is preliminary data.</text>
</comment>
<gene>
    <name evidence="1" type="ORF">NM688_g8028</name>
</gene>
<evidence type="ECO:0000313" key="1">
    <source>
        <dbReference type="EMBL" id="KAJ3528188.1"/>
    </source>
</evidence>
<reference evidence="1" key="1">
    <citation type="submission" date="2022-07" db="EMBL/GenBank/DDBJ databases">
        <title>Genome Sequence of Phlebia brevispora.</title>
        <authorList>
            <person name="Buettner E."/>
        </authorList>
    </citation>
    <scope>NUCLEOTIDE SEQUENCE</scope>
    <source>
        <strain evidence="1">MPL23</strain>
    </source>
</reference>
<name>A0ACC1RYI0_9APHY</name>
<dbReference type="EMBL" id="JANHOG010002037">
    <property type="protein sequence ID" value="KAJ3528188.1"/>
    <property type="molecule type" value="Genomic_DNA"/>
</dbReference>
<accession>A0ACC1RYI0</accession>
<proteinExistence type="predicted"/>
<protein>
    <submittedName>
        <fullName evidence="1">Uncharacterized protein</fullName>
    </submittedName>
</protein>